<dbReference type="RefSeq" id="WP_157792264.1">
    <property type="nucleotide sequence ID" value="NZ_FWFN01000011.1"/>
</dbReference>
<gene>
    <name evidence="3" type="primary">entC</name>
    <name evidence="3" type="ORF">PSM7751_04104</name>
</gene>
<name>A0A1X7A9N7_9RHOB</name>
<reference evidence="3 4" key="1">
    <citation type="submission" date="2017-03" db="EMBL/GenBank/DDBJ databases">
        <authorList>
            <person name="Afonso C.L."/>
            <person name="Miller P.J."/>
            <person name="Scott M.A."/>
            <person name="Spackman E."/>
            <person name="Goraichik I."/>
            <person name="Dimitrov K.M."/>
            <person name="Suarez D.L."/>
            <person name="Swayne D.E."/>
        </authorList>
    </citation>
    <scope>NUCLEOTIDE SEQUENCE [LARGE SCALE GENOMIC DNA]</scope>
    <source>
        <strain evidence="3 4">CECT 7751</strain>
    </source>
</reference>
<protein>
    <submittedName>
        <fullName evidence="3">Isochorismate synthase EntC</fullName>
        <ecNumber evidence="3">5.4.4.2</ecNumber>
    </submittedName>
</protein>
<dbReference type="OrthoDB" id="9806579at2"/>
<accession>A0A1X7A9N7</accession>
<evidence type="ECO:0000256" key="1">
    <source>
        <dbReference type="SAM" id="MobiDB-lite"/>
    </source>
</evidence>
<sequence length="383" mass="41629">MPINDMQRDACKRASDAGLPFALWRDPFGRSFTALISTTQPENEPVFGDQTAPGFVMAPFDTEDGSQAWTLPADVVISDDGPLYRDGIALVDHPVSTAQRRITDPAHTPPSALRTPDGESPDPTDRETYMERVSRAVARIRAGDCDKIVLSRIDPRTLPEDRDLLDLAEGLAELHPHAFVCLVSSGPTGTWLTATPEILLANDENGIRTMALAGTQWPEPETDIASLTWPQKIIDEQALVADYIREAFAAEGFEDVDETAPYTVRAANLCHLRSDFSAPAGSQEALGRLLGRLHPTSAVCGMPKEAARAFIMEEEGPTRRFYTGYLGPRGLNGGTQLYVNLRSASISGNQIFLHVGGGIVEASDPAMEWQETVEKTKTISAVL</sequence>
<dbReference type="SUPFAM" id="SSF56322">
    <property type="entry name" value="ADC synthase"/>
    <property type="match status" value="1"/>
</dbReference>
<dbReference type="PANTHER" id="PTHR42839:SF2">
    <property type="entry name" value="ISOCHORISMATE SYNTHASE ENTC"/>
    <property type="match status" value="1"/>
</dbReference>
<feature type="domain" description="Chorismate-utilising enzyme C-terminal" evidence="2">
    <location>
        <begin position="126"/>
        <end position="375"/>
    </location>
</feature>
<dbReference type="AlphaFoldDB" id="A0A1X7A9N7"/>
<keyword evidence="4" id="KW-1185">Reference proteome</keyword>
<keyword evidence="3" id="KW-0413">Isomerase</keyword>
<dbReference type="EC" id="5.4.4.2" evidence="3"/>
<dbReference type="Pfam" id="PF00425">
    <property type="entry name" value="Chorismate_bind"/>
    <property type="match status" value="1"/>
</dbReference>
<dbReference type="Proteomes" id="UP000193963">
    <property type="component" value="Unassembled WGS sequence"/>
</dbReference>
<dbReference type="InterPro" id="IPR015890">
    <property type="entry name" value="Chorismate_C"/>
</dbReference>
<dbReference type="PANTHER" id="PTHR42839">
    <property type="entry name" value="ISOCHORISMATE SYNTHASE ENTC"/>
    <property type="match status" value="1"/>
</dbReference>
<dbReference type="EMBL" id="FWFN01000011">
    <property type="protein sequence ID" value="SLN73992.1"/>
    <property type="molecule type" value="Genomic_DNA"/>
</dbReference>
<evidence type="ECO:0000259" key="2">
    <source>
        <dbReference type="Pfam" id="PF00425"/>
    </source>
</evidence>
<evidence type="ECO:0000313" key="3">
    <source>
        <dbReference type="EMBL" id="SLN73992.1"/>
    </source>
</evidence>
<evidence type="ECO:0000313" key="4">
    <source>
        <dbReference type="Proteomes" id="UP000193963"/>
    </source>
</evidence>
<proteinExistence type="predicted"/>
<dbReference type="InterPro" id="IPR005801">
    <property type="entry name" value="ADC_synthase"/>
</dbReference>
<organism evidence="3 4">
    <name type="scientific">Pseudooceanicola marinus</name>
    <dbReference type="NCBI Taxonomy" id="396013"/>
    <lineage>
        <taxon>Bacteria</taxon>
        <taxon>Pseudomonadati</taxon>
        <taxon>Pseudomonadota</taxon>
        <taxon>Alphaproteobacteria</taxon>
        <taxon>Rhodobacterales</taxon>
        <taxon>Paracoccaceae</taxon>
        <taxon>Pseudooceanicola</taxon>
    </lineage>
</organism>
<dbReference type="GO" id="GO:0008909">
    <property type="term" value="F:isochorismate synthase activity"/>
    <property type="evidence" value="ECO:0007669"/>
    <property type="project" value="UniProtKB-EC"/>
</dbReference>
<dbReference type="Gene3D" id="3.60.120.10">
    <property type="entry name" value="Anthranilate synthase"/>
    <property type="match status" value="1"/>
</dbReference>
<feature type="region of interest" description="Disordered" evidence="1">
    <location>
        <begin position="96"/>
        <end position="127"/>
    </location>
</feature>